<reference evidence="1" key="1">
    <citation type="submission" date="2021-02" db="EMBL/GenBank/DDBJ databases">
        <authorList>
            <person name="Nowell W R."/>
        </authorList>
    </citation>
    <scope>NUCLEOTIDE SEQUENCE</scope>
</reference>
<evidence type="ECO:0000313" key="2">
    <source>
        <dbReference type="Proteomes" id="UP000663823"/>
    </source>
</evidence>
<dbReference type="AlphaFoldDB" id="A0A818Y9J8"/>
<proteinExistence type="predicted"/>
<protein>
    <recommendedName>
        <fullName evidence="3">HEAT repeat domain-containing protein</fullName>
    </recommendedName>
</protein>
<name>A0A818Y9J8_9BILA</name>
<dbReference type="Gene3D" id="1.25.10.10">
    <property type="entry name" value="Leucine-rich Repeat Variant"/>
    <property type="match status" value="1"/>
</dbReference>
<dbReference type="SUPFAM" id="SSF48371">
    <property type="entry name" value="ARM repeat"/>
    <property type="match status" value="1"/>
</dbReference>
<evidence type="ECO:0008006" key="3">
    <source>
        <dbReference type="Google" id="ProtNLM"/>
    </source>
</evidence>
<accession>A0A818Y9J8</accession>
<dbReference type="InterPro" id="IPR016024">
    <property type="entry name" value="ARM-type_fold"/>
</dbReference>
<gene>
    <name evidence="1" type="ORF">OTI717_LOCUS15531</name>
</gene>
<comment type="caution">
    <text evidence="1">The sequence shown here is derived from an EMBL/GenBank/DDBJ whole genome shotgun (WGS) entry which is preliminary data.</text>
</comment>
<dbReference type="EMBL" id="CAJOAX010001844">
    <property type="protein sequence ID" value="CAF3750140.1"/>
    <property type="molecule type" value="Genomic_DNA"/>
</dbReference>
<evidence type="ECO:0000313" key="1">
    <source>
        <dbReference type="EMBL" id="CAF3750140.1"/>
    </source>
</evidence>
<sequence length="140" mass="16432">MSNLPSKDALRLCRETEDIKTILELTNHVDPIVRQRALREICPCRVKDDIDAFWERVMEMIDDPADNVREQVSISLLPNLNNIDRFTKVLHTLCDGSPDHMEMKVLDALEKFNRDSNQYIRRRAHKVLSAYRRSGKWNVL</sequence>
<dbReference type="Proteomes" id="UP000663823">
    <property type="component" value="Unassembled WGS sequence"/>
</dbReference>
<dbReference type="InterPro" id="IPR011989">
    <property type="entry name" value="ARM-like"/>
</dbReference>
<organism evidence="1 2">
    <name type="scientific">Rotaria sordida</name>
    <dbReference type="NCBI Taxonomy" id="392033"/>
    <lineage>
        <taxon>Eukaryota</taxon>
        <taxon>Metazoa</taxon>
        <taxon>Spiralia</taxon>
        <taxon>Gnathifera</taxon>
        <taxon>Rotifera</taxon>
        <taxon>Eurotatoria</taxon>
        <taxon>Bdelloidea</taxon>
        <taxon>Philodinida</taxon>
        <taxon>Philodinidae</taxon>
        <taxon>Rotaria</taxon>
    </lineage>
</organism>